<dbReference type="Proteomes" id="UP000191931">
    <property type="component" value="Unassembled WGS sequence"/>
</dbReference>
<accession>A0A1W1HFQ5</accession>
<dbReference type="EMBL" id="FWEV01000209">
    <property type="protein sequence ID" value="SLM31215.1"/>
    <property type="molecule type" value="Genomic_DNA"/>
</dbReference>
<reference evidence="1 2" key="1">
    <citation type="submission" date="2017-03" db="EMBL/GenBank/DDBJ databases">
        <authorList>
            <person name="Afonso C.L."/>
            <person name="Miller P.J."/>
            <person name="Scott M.A."/>
            <person name="Spackman E."/>
            <person name="Goraichik I."/>
            <person name="Dimitrov K.M."/>
            <person name="Suarez D.L."/>
            <person name="Swayne D.E."/>
        </authorList>
    </citation>
    <scope>NUCLEOTIDE SEQUENCE [LARGE SCALE GENOMIC DNA]</scope>
    <source>
        <strain evidence="1">PRJEB14757</strain>
    </source>
</reference>
<evidence type="ECO:0000313" key="1">
    <source>
        <dbReference type="EMBL" id="SLM31215.1"/>
    </source>
</evidence>
<keyword evidence="2" id="KW-1185">Reference proteome</keyword>
<protein>
    <submittedName>
        <fullName evidence="1">Uncharacterized protein</fullName>
    </submittedName>
</protein>
<gene>
    <name evidence="1" type="ORF">MTBBW1_2870004</name>
</gene>
<dbReference type="AlphaFoldDB" id="A0A1W1HFQ5"/>
<name>A0A1W1HFQ5_9BACT</name>
<organism evidence="1 2">
    <name type="scientific">Desulfamplus magnetovallimortis</name>
    <dbReference type="NCBI Taxonomy" id="1246637"/>
    <lineage>
        <taxon>Bacteria</taxon>
        <taxon>Pseudomonadati</taxon>
        <taxon>Thermodesulfobacteriota</taxon>
        <taxon>Desulfobacteria</taxon>
        <taxon>Desulfobacterales</taxon>
        <taxon>Desulfobacteraceae</taxon>
        <taxon>Desulfamplus</taxon>
    </lineage>
</organism>
<evidence type="ECO:0000313" key="2">
    <source>
        <dbReference type="Proteomes" id="UP000191931"/>
    </source>
</evidence>
<sequence length="38" mass="4432">MHIESLHPWQPISLATAELSRRANNLNFSRSRSRGRLE</sequence>
<proteinExistence type="predicted"/>